<dbReference type="EMBL" id="SZPY01000005">
    <property type="protein sequence ID" value="TKI60383.1"/>
    <property type="molecule type" value="Genomic_DNA"/>
</dbReference>
<dbReference type="PANTHER" id="PTHR32309:SF31">
    <property type="entry name" value="CAPSULAR EXOPOLYSACCHARIDE FAMILY"/>
    <property type="match status" value="1"/>
</dbReference>
<gene>
    <name evidence="3" type="ORF">FC770_16430</name>
</gene>
<feature type="transmembrane region" description="Helical" evidence="2">
    <location>
        <begin position="238"/>
        <end position="258"/>
    </location>
</feature>
<keyword evidence="2" id="KW-1133">Transmembrane helix</keyword>
<evidence type="ECO:0000313" key="3">
    <source>
        <dbReference type="EMBL" id="TKI60383.1"/>
    </source>
</evidence>
<dbReference type="Proteomes" id="UP000307808">
    <property type="component" value="Unassembled WGS sequence"/>
</dbReference>
<comment type="caution">
    <text evidence="3">The sequence shown here is derived from an EMBL/GenBank/DDBJ whole genome shotgun (WGS) entry which is preliminary data.</text>
</comment>
<dbReference type="PANTHER" id="PTHR32309">
    <property type="entry name" value="TYROSINE-PROTEIN KINASE"/>
    <property type="match status" value="1"/>
</dbReference>
<keyword evidence="4" id="KW-1185">Reference proteome</keyword>
<feature type="compositionally biased region" description="Gly residues" evidence="1">
    <location>
        <begin position="526"/>
        <end position="536"/>
    </location>
</feature>
<dbReference type="InterPro" id="IPR027417">
    <property type="entry name" value="P-loop_NTPase"/>
</dbReference>
<evidence type="ECO:0000313" key="4">
    <source>
        <dbReference type="Proteomes" id="UP000307808"/>
    </source>
</evidence>
<sequence>MSSSSSVDLSYYGSVLRRRWKLVLLGILVGVGAAFAVLAVQPERATSWVEVDVNPIADNAFSSSRPASDLLVPETEQAMARSTRVVDNVVAAVGGDLTATEVRANMVATLLADSTVLRIDYTAATAREAADGALLVAQEYLDYRSSVAQERIDQAAEQLGQRRRTLDGELREANQQYARAAPGSPARAAADARRQSISGDLTSVNSQVNQLRAISTSGGTIISQPDPERAVLSPNRGMTVVSGVLGGLLLGLVLPFVGNVFDRRVRGTHDVTRSGAGPVVATLEDPTATVPAELDEADQLRALRERLLAAGASSQAVVAVTDLGTRTGGPTDVAANLAVAFADAGKETTLVLAGYPTVSFAQVVEALDLVETGYGHHSRYFHSRLVDSLTVVVPAPRAARVSDADMVATLLLKARRSAVTVVGVPAGGGQSVRLTAARLADHVVLAVAAASTKLEELSGVVTEFRAVGAVVHGTVLVPASRVLQGDPSVVPPAPVEEEPKDEDGHDGTDEEKEPGPQAAPPSAVGADGGPVGVDRP</sequence>
<evidence type="ECO:0008006" key="5">
    <source>
        <dbReference type="Google" id="ProtNLM"/>
    </source>
</evidence>
<dbReference type="RefSeq" id="WP_137067416.1">
    <property type="nucleotide sequence ID" value="NZ_CP040748.1"/>
</dbReference>
<dbReference type="Gene3D" id="3.40.50.300">
    <property type="entry name" value="P-loop containing nucleotide triphosphate hydrolases"/>
    <property type="match status" value="1"/>
</dbReference>
<dbReference type="OrthoDB" id="4938344at2"/>
<reference evidence="3 4" key="1">
    <citation type="submission" date="2019-04" db="EMBL/GenBank/DDBJ databases">
        <authorList>
            <person name="Dong K."/>
        </authorList>
    </citation>
    <scope>NUCLEOTIDE SEQUENCE [LARGE SCALE GENOMIC DNA]</scope>
    <source>
        <strain evidence="4">dk3543</strain>
    </source>
</reference>
<protein>
    <recommendedName>
        <fullName evidence="5">Polysaccharide chain length determinant N-terminal domain-containing protein</fullName>
    </recommendedName>
</protein>
<keyword evidence="2" id="KW-0472">Membrane</keyword>
<dbReference type="InterPro" id="IPR050445">
    <property type="entry name" value="Bact_polysacc_biosynth/exp"/>
</dbReference>
<name>A0A4V5TL34_9ACTN</name>
<proteinExistence type="predicted"/>
<dbReference type="AlphaFoldDB" id="A0A4V5TL34"/>
<keyword evidence="2" id="KW-0812">Transmembrane</keyword>
<evidence type="ECO:0000256" key="1">
    <source>
        <dbReference type="SAM" id="MobiDB-lite"/>
    </source>
</evidence>
<evidence type="ECO:0000256" key="2">
    <source>
        <dbReference type="SAM" id="Phobius"/>
    </source>
</evidence>
<organism evidence="3 4">
    <name type="scientific">Nocardioides jishulii</name>
    <dbReference type="NCBI Taxonomy" id="2575440"/>
    <lineage>
        <taxon>Bacteria</taxon>
        <taxon>Bacillati</taxon>
        <taxon>Actinomycetota</taxon>
        <taxon>Actinomycetes</taxon>
        <taxon>Propionibacteriales</taxon>
        <taxon>Nocardioidaceae</taxon>
        <taxon>Nocardioides</taxon>
    </lineage>
</organism>
<feature type="transmembrane region" description="Helical" evidence="2">
    <location>
        <begin position="20"/>
        <end position="40"/>
    </location>
</feature>
<feature type="region of interest" description="Disordered" evidence="1">
    <location>
        <begin position="484"/>
        <end position="536"/>
    </location>
</feature>
<accession>A0A4V5TL34</accession>